<gene>
    <name evidence="2" type="ORF">BT96DRAFT_996818</name>
</gene>
<keyword evidence="1" id="KW-0812">Transmembrane</keyword>
<dbReference type="EMBL" id="ML769515">
    <property type="protein sequence ID" value="KAE9396323.1"/>
    <property type="molecule type" value="Genomic_DNA"/>
</dbReference>
<evidence type="ECO:0000313" key="2">
    <source>
        <dbReference type="EMBL" id="KAE9396323.1"/>
    </source>
</evidence>
<protein>
    <submittedName>
        <fullName evidence="2">Uncharacterized protein</fullName>
    </submittedName>
</protein>
<organism evidence="2 3">
    <name type="scientific">Gymnopus androsaceus JB14</name>
    <dbReference type="NCBI Taxonomy" id="1447944"/>
    <lineage>
        <taxon>Eukaryota</taxon>
        <taxon>Fungi</taxon>
        <taxon>Dikarya</taxon>
        <taxon>Basidiomycota</taxon>
        <taxon>Agaricomycotina</taxon>
        <taxon>Agaricomycetes</taxon>
        <taxon>Agaricomycetidae</taxon>
        <taxon>Agaricales</taxon>
        <taxon>Marasmiineae</taxon>
        <taxon>Omphalotaceae</taxon>
        <taxon>Gymnopus</taxon>
    </lineage>
</organism>
<feature type="transmembrane region" description="Helical" evidence="1">
    <location>
        <begin position="88"/>
        <end position="111"/>
    </location>
</feature>
<keyword evidence="1" id="KW-0472">Membrane</keyword>
<feature type="transmembrane region" description="Helical" evidence="1">
    <location>
        <begin position="12"/>
        <end position="33"/>
    </location>
</feature>
<feature type="transmembrane region" description="Helical" evidence="1">
    <location>
        <begin position="123"/>
        <end position="145"/>
    </location>
</feature>
<reference evidence="2" key="1">
    <citation type="journal article" date="2019" name="Environ. Microbiol.">
        <title>Fungal ecological strategies reflected in gene transcription - a case study of two litter decomposers.</title>
        <authorList>
            <person name="Barbi F."/>
            <person name="Kohler A."/>
            <person name="Barry K."/>
            <person name="Baskaran P."/>
            <person name="Daum C."/>
            <person name="Fauchery L."/>
            <person name="Ihrmark K."/>
            <person name="Kuo A."/>
            <person name="LaButti K."/>
            <person name="Lipzen A."/>
            <person name="Morin E."/>
            <person name="Grigoriev I.V."/>
            <person name="Henrissat B."/>
            <person name="Lindahl B."/>
            <person name="Martin F."/>
        </authorList>
    </citation>
    <scope>NUCLEOTIDE SEQUENCE</scope>
    <source>
        <strain evidence="2">JB14</strain>
    </source>
</reference>
<keyword evidence="1" id="KW-1133">Transmembrane helix</keyword>
<accession>A0A6A4HF29</accession>
<sequence length="170" mass="18724">MSNVHKLAVGGFLSDFVEFTIDLLLEIGFRVVYAMFSPLSPLSCVEPTIDLSLKIGFCIIIYAMFSPLSLLSCIKLTNDLSLKIRFRVIYAMFSPSPLPCKDLLYVILHVFRLHAVVLPMKSLFLACQTYSLIALLLAAEAVTLISSSSVKHVSFCRIVAGLVALDVCCI</sequence>
<dbReference type="AlphaFoldDB" id="A0A6A4HF29"/>
<feature type="transmembrane region" description="Helical" evidence="1">
    <location>
        <begin position="53"/>
        <end position="76"/>
    </location>
</feature>
<evidence type="ECO:0000256" key="1">
    <source>
        <dbReference type="SAM" id="Phobius"/>
    </source>
</evidence>
<dbReference type="Proteomes" id="UP000799118">
    <property type="component" value="Unassembled WGS sequence"/>
</dbReference>
<keyword evidence="3" id="KW-1185">Reference proteome</keyword>
<name>A0A6A4HF29_9AGAR</name>
<proteinExistence type="predicted"/>
<evidence type="ECO:0000313" key="3">
    <source>
        <dbReference type="Proteomes" id="UP000799118"/>
    </source>
</evidence>